<dbReference type="PANTHER" id="PTHR21087">
    <property type="entry name" value="SHIKIMATE KINASE"/>
    <property type="match status" value="1"/>
</dbReference>
<protein>
    <recommendedName>
        <fullName evidence="7">Shikimate kinase</fullName>
        <shortName evidence="7">SK</shortName>
        <ecNumber evidence="7">2.7.1.71</ecNumber>
    </recommendedName>
</protein>
<dbReference type="EMBL" id="LN999011">
    <property type="protein sequence ID" value="CUX76736.1"/>
    <property type="molecule type" value="Genomic_DNA"/>
</dbReference>
<dbReference type="SUPFAM" id="SSF52540">
    <property type="entry name" value="P-loop containing nucleoside triphosphate hydrolases"/>
    <property type="match status" value="1"/>
</dbReference>
<dbReference type="PATRIC" id="fig|189385.8.peg.123"/>
<dbReference type="GO" id="GO:0000287">
    <property type="term" value="F:magnesium ion binding"/>
    <property type="evidence" value="ECO:0007669"/>
    <property type="project" value="UniProtKB-UniRule"/>
</dbReference>
<keyword evidence="4 7" id="KW-0418">Kinase</keyword>
<comment type="subunit">
    <text evidence="7">Monomer.</text>
</comment>
<keyword evidence="7" id="KW-0479">Metal-binding</keyword>
<dbReference type="AlphaFoldDB" id="A0A143WNJ7"/>
<dbReference type="GO" id="GO:0009423">
    <property type="term" value="P:chorismate biosynthetic process"/>
    <property type="evidence" value="ECO:0007669"/>
    <property type="project" value="UniProtKB-UniRule"/>
</dbReference>
<evidence type="ECO:0000313" key="9">
    <source>
        <dbReference type="Proteomes" id="UP000075242"/>
    </source>
</evidence>
<keyword evidence="1 7" id="KW-0028">Amino-acid biosynthesis</keyword>
<comment type="subcellular location">
    <subcellularLocation>
        <location evidence="7">Cytoplasm</location>
    </subcellularLocation>
</comment>
<name>A0A143WNJ7_TREPR</name>
<dbReference type="PRINTS" id="PR01100">
    <property type="entry name" value="SHIKIMTKNASE"/>
</dbReference>
<evidence type="ECO:0000256" key="6">
    <source>
        <dbReference type="ARBA" id="ARBA00023141"/>
    </source>
</evidence>
<evidence type="ECO:0000256" key="3">
    <source>
        <dbReference type="ARBA" id="ARBA00022741"/>
    </source>
</evidence>
<dbReference type="HAMAP" id="MF_00109">
    <property type="entry name" value="Shikimate_kinase"/>
    <property type="match status" value="1"/>
</dbReference>
<dbReference type="GO" id="GO:0009073">
    <property type="term" value="P:aromatic amino acid family biosynthetic process"/>
    <property type="evidence" value="ECO:0007669"/>
    <property type="project" value="UniProtKB-KW"/>
</dbReference>
<proteinExistence type="inferred from homology"/>
<feature type="binding site" evidence="7">
    <location>
        <position position="89"/>
    </location>
    <ligand>
        <name>substrate</name>
    </ligand>
</feature>
<dbReference type="InterPro" id="IPR000623">
    <property type="entry name" value="Shikimate_kinase/TSH1"/>
</dbReference>
<sequence length="172" mass="18750">MRAVSMPAGGWRVRTAVAMVGPMGTGKTTLGRIVSLALRVQCTDTDCSLEACLHVSIWQVFACLGEGQFRKWELQMGALSYAPITSHGGGSVALSQSRCRLRRTRCVHIEGSPREVARRLGAPCAERPLYRAFDLAMRRRRDILYRTSTMASAQLGGLQPSQAAWNLLSAVG</sequence>
<keyword evidence="7" id="KW-0460">Magnesium</keyword>
<comment type="caution">
    <text evidence="7">Lacks conserved residue(s) required for the propagation of feature annotation.</text>
</comment>
<dbReference type="Pfam" id="PF01202">
    <property type="entry name" value="SKI"/>
    <property type="match status" value="1"/>
</dbReference>
<dbReference type="GO" id="GO:0008652">
    <property type="term" value="P:amino acid biosynthetic process"/>
    <property type="evidence" value="ECO:0007669"/>
    <property type="project" value="UniProtKB-KW"/>
</dbReference>
<gene>
    <name evidence="7 8" type="primary">aroK</name>
    <name evidence="8" type="ORF">MHIR_TP00116</name>
</gene>
<comment type="function">
    <text evidence="7">Catalyzes the specific phosphorylation of the 3-hydroxyl group of shikimic acid using ATP as a cosubstrate.</text>
</comment>
<dbReference type="InterPro" id="IPR031322">
    <property type="entry name" value="Shikimate/glucono_kinase"/>
</dbReference>
<dbReference type="GO" id="GO:0005524">
    <property type="term" value="F:ATP binding"/>
    <property type="evidence" value="ECO:0007669"/>
    <property type="project" value="UniProtKB-UniRule"/>
</dbReference>
<keyword evidence="7" id="KW-0963">Cytoplasm</keyword>
<feature type="binding site" evidence="7">
    <location>
        <position position="46"/>
    </location>
    <ligand>
        <name>substrate</name>
    </ligand>
</feature>
<dbReference type="InterPro" id="IPR027417">
    <property type="entry name" value="P-loop_NTPase"/>
</dbReference>
<feature type="binding site" evidence="7">
    <location>
        <position position="70"/>
    </location>
    <ligand>
        <name>substrate</name>
    </ligand>
</feature>
<feature type="binding site" evidence="7">
    <location>
        <position position="141"/>
    </location>
    <ligand>
        <name>substrate</name>
    </ligand>
</feature>
<evidence type="ECO:0000256" key="5">
    <source>
        <dbReference type="ARBA" id="ARBA00022840"/>
    </source>
</evidence>
<keyword evidence="2 7" id="KW-0808">Transferase</keyword>
<dbReference type="GO" id="GO:0004765">
    <property type="term" value="F:shikimate kinase activity"/>
    <property type="evidence" value="ECO:0007669"/>
    <property type="project" value="UniProtKB-UniRule"/>
</dbReference>
<dbReference type="Gene3D" id="3.40.50.300">
    <property type="entry name" value="P-loop containing nucleotide triphosphate hydrolases"/>
    <property type="match status" value="1"/>
</dbReference>
<comment type="cofactor">
    <cofactor evidence="7">
        <name>Mg(2+)</name>
        <dbReference type="ChEBI" id="CHEBI:18420"/>
    </cofactor>
    <text evidence="7">Binds 1 Mg(2+) ion per subunit.</text>
</comment>
<feature type="binding site" evidence="7">
    <location>
        <begin position="24"/>
        <end position="29"/>
    </location>
    <ligand>
        <name>ATP</name>
        <dbReference type="ChEBI" id="CHEBI:30616"/>
    </ligand>
</feature>
<reference evidence="9" key="1">
    <citation type="submission" date="2016-01" db="EMBL/GenBank/DDBJ databases">
        <authorList>
            <person name="Husnik F."/>
        </authorList>
    </citation>
    <scope>NUCLEOTIDE SEQUENCE [LARGE SCALE GENOMIC DNA]</scope>
</reference>
<keyword evidence="6 7" id="KW-0057">Aromatic amino acid biosynthesis</keyword>
<evidence type="ECO:0000256" key="2">
    <source>
        <dbReference type="ARBA" id="ARBA00022679"/>
    </source>
</evidence>
<feature type="binding site" evidence="7">
    <location>
        <position position="127"/>
    </location>
    <ligand>
        <name>ATP</name>
        <dbReference type="ChEBI" id="CHEBI:30616"/>
    </ligand>
</feature>
<keyword evidence="5 7" id="KW-0067">ATP-binding</keyword>
<comment type="pathway">
    <text evidence="7">Metabolic intermediate biosynthesis; chorismate biosynthesis; chorismate from D-erythrose 4-phosphate and phosphoenolpyruvate: step 5/7.</text>
</comment>
<dbReference type="PANTHER" id="PTHR21087:SF16">
    <property type="entry name" value="SHIKIMATE KINASE 1, CHLOROPLASTIC"/>
    <property type="match status" value="1"/>
</dbReference>
<evidence type="ECO:0000256" key="7">
    <source>
        <dbReference type="HAMAP-Rule" id="MF_00109"/>
    </source>
</evidence>
<keyword evidence="3 7" id="KW-0547">Nucleotide-binding</keyword>
<dbReference type="GO" id="GO:0005829">
    <property type="term" value="C:cytosol"/>
    <property type="evidence" value="ECO:0007669"/>
    <property type="project" value="TreeGrafter"/>
</dbReference>
<evidence type="ECO:0000313" key="8">
    <source>
        <dbReference type="EMBL" id="CUX76736.1"/>
    </source>
</evidence>
<evidence type="ECO:0000256" key="4">
    <source>
        <dbReference type="ARBA" id="ARBA00022777"/>
    </source>
</evidence>
<dbReference type="EC" id="2.7.1.71" evidence="7"/>
<dbReference type="UniPathway" id="UPA00053">
    <property type="reaction ID" value="UER00088"/>
</dbReference>
<dbReference type="Proteomes" id="UP000075242">
    <property type="component" value="Chromosome I"/>
</dbReference>
<feature type="binding site" evidence="7">
    <location>
        <position position="28"/>
    </location>
    <ligand>
        <name>Mg(2+)</name>
        <dbReference type="ChEBI" id="CHEBI:18420"/>
    </ligand>
</feature>
<accession>A0A143WNJ7</accession>
<comment type="catalytic activity">
    <reaction evidence="7">
        <text>shikimate + ATP = 3-phosphoshikimate + ADP + H(+)</text>
        <dbReference type="Rhea" id="RHEA:13121"/>
        <dbReference type="ChEBI" id="CHEBI:15378"/>
        <dbReference type="ChEBI" id="CHEBI:30616"/>
        <dbReference type="ChEBI" id="CHEBI:36208"/>
        <dbReference type="ChEBI" id="CHEBI:145989"/>
        <dbReference type="ChEBI" id="CHEBI:456216"/>
        <dbReference type="EC" id="2.7.1.71"/>
    </reaction>
</comment>
<organism evidence="8 9">
    <name type="scientific">Tremblaya princeps</name>
    <dbReference type="NCBI Taxonomy" id="189385"/>
    <lineage>
        <taxon>Bacteria</taxon>
        <taxon>Pseudomonadati</taxon>
        <taxon>Pseudomonadota</taxon>
        <taxon>Betaproteobacteria</taxon>
        <taxon>Candidatus Tremblayella</taxon>
    </lineage>
</organism>
<comment type="similarity">
    <text evidence="7">Belongs to the shikimate kinase family.</text>
</comment>
<evidence type="ECO:0000256" key="1">
    <source>
        <dbReference type="ARBA" id="ARBA00022605"/>
    </source>
</evidence>